<dbReference type="EnsemblPlants" id="MELO3C034078.2.1">
    <property type="protein sequence ID" value="MELO3C034078.2.1"/>
    <property type="gene ID" value="MELO3C034078.2"/>
</dbReference>
<keyword evidence="1" id="KW-0472">Membrane</keyword>
<keyword evidence="1" id="KW-0812">Transmembrane</keyword>
<proteinExistence type="predicted"/>
<evidence type="ECO:0000256" key="1">
    <source>
        <dbReference type="SAM" id="Phobius"/>
    </source>
</evidence>
<protein>
    <submittedName>
        <fullName evidence="2">Uncharacterized protein</fullName>
    </submittedName>
</protein>
<dbReference type="AlphaFoldDB" id="A0A9I9EHZ0"/>
<reference evidence="2" key="1">
    <citation type="submission" date="2023-03" db="UniProtKB">
        <authorList>
            <consortium name="EnsemblPlants"/>
        </authorList>
    </citation>
    <scope>IDENTIFICATION</scope>
</reference>
<feature type="transmembrane region" description="Helical" evidence="1">
    <location>
        <begin position="20"/>
        <end position="40"/>
    </location>
</feature>
<accession>A0A9I9EHZ0</accession>
<organism evidence="2">
    <name type="scientific">Cucumis melo</name>
    <name type="common">Muskmelon</name>
    <dbReference type="NCBI Taxonomy" id="3656"/>
    <lineage>
        <taxon>Eukaryota</taxon>
        <taxon>Viridiplantae</taxon>
        <taxon>Streptophyta</taxon>
        <taxon>Embryophyta</taxon>
        <taxon>Tracheophyta</taxon>
        <taxon>Spermatophyta</taxon>
        <taxon>Magnoliopsida</taxon>
        <taxon>eudicotyledons</taxon>
        <taxon>Gunneridae</taxon>
        <taxon>Pentapetalae</taxon>
        <taxon>rosids</taxon>
        <taxon>fabids</taxon>
        <taxon>Cucurbitales</taxon>
        <taxon>Cucurbitaceae</taxon>
        <taxon>Benincaseae</taxon>
        <taxon>Cucumis</taxon>
    </lineage>
</organism>
<sequence length="59" mass="6543">MKPLKPYSSFFLLPSRYSIFFLLLPPPFFLLPPLSLFLLLGGGCKQTMEHGAKLLASGT</sequence>
<dbReference type="Gramene" id="MELO3C034078.2.1">
    <property type="protein sequence ID" value="MELO3C034078.2.1"/>
    <property type="gene ID" value="MELO3C034078.2"/>
</dbReference>
<name>A0A9I9EHZ0_CUCME</name>
<keyword evidence="1" id="KW-1133">Transmembrane helix</keyword>
<evidence type="ECO:0000313" key="2">
    <source>
        <dbReference type="EnsemblPlants" id="MELO3C034078.2.1"/>
    </source>
</evidence>